<keyword evidence="11" id="KW-1185">Reference proteome</keyword>
<dbReference type="SMART" id="SM00220">
    <property type="entry name" value="S_TKc"/>
    <property type="match status" value="1"/>
</dbReference>
<evidence type="ECO:0000256" key="4">
    <source>
        <dbReference type="ARBA" id="ARBA00022741"/>
    </source>
</evidence>
<keyword evidence="6 7" id="KW-0067">ATP-binding</keyword>
<keyword evidence="3" id="KW-0808">Transferase</keyword>
<dbReference type="PANTHER" id="PTHR43289">
    <property type="entry name" value="MITOGEN-ACTIVATED PROTEIN KINASE KINASE KINASE 20-RELATED"/>
    <property type="match status" value="1"/>
</dbReference>
<proteinExistence type="predicted"/>
<evidence type="ECO:0000256" key="1">
    <source>
        <dbReference type="ARBA" id="ARBA00012513"/>
    </source>
</evidence>
<comment type="caution">
    <text evidence="10">The sequence shown here is derived from an EMBL/GenBank/DDBJ whole genome shotgun (WGS) entry which is preliminary data.</text>
</comment>
<evidence type="ECO:0000256" key="2">
    <source>
        <dbReference type="ARBA" id="ARBA00022527"/>
    </source>
</evidence>
<evidence type="ECO:0000256" key="6">
    <source>
        <dbReference type="ARBA" id="ARBA00022840"/>
    </source>
</evidence>
<dbReference type="EC" id="2.7.11.1" evidence="1"/>
<dbReference type="Gene3D" id="1.10.510.10">
    <property type="entry name" value="Transferase(Phosphotransferase) domain 1"/>
    <property type="match status" value="1"/>
</dbReference>
<dbReference type="RefSeq" id="WP_132683372.1">
    <property type="nucleotide sequence ID" value="NZ_SMLA01000016.1"/>
</dbReference>
<feature type="compositionally biased region" description="Basic and acidic residues" evidence="8">
    <location>
        <begin position="470"/>
        <end position="502"/>
    </location>
</feature>
<dbReference type="PROSITE" id="PS00107">
    <property type="entry name" value="PROTEIN_KINASE_ATP"/>
    <property type="match status" value="1"/>
</dbReference>
<organism evidence="10 11">
    <name type="scientific">Saccharopolyspora karakumensis</name>
    <dbReference type="NCBI Taxonomy" id="2530386"/>
    <lineage>
        <taxon>Bacteria</taxon>
        <taxon>Bacillati</taxon>
        <taxon>Actinomycetota</taxon>
        <taxon>Actinomycetes</taxon>
        <taxon>Pseudonocardiales</taxon>
        <taxon>Pseudonocardiaceae</taxon>
        <taxon>Saccharopolyspora</taxon>
    </lineage>
</organism>
<keyword evidence="5 10" id="KW-0418">Kinase</keyword>
<dbReference type="PROSITE" id="PS00108">
    <property type="entry name" value="PROTEIN_KINASE_ST"/>
    <property type="match status" value="1"/>
</dbReference>
<dbReference type="PROSITE" id="PS50011">
    <property type="entry name" value="PROTEIN_KINASE_DOM"/>
    <property type="match status" value="1"/>
</dbReference>
<dbReference type="InterPro" id="IPR011009">
    <property type="entry name" value="Kinase-like_dom_sf"/>
</dbReference>
<keyword evidence="2 10" id="KW-0723">Serine/threonine-protein kinase</keyword>
<dbReference type="GO" id="GO:0005524">
    <property type="term" value="F:ATP binding"/>
    <property type="evidence" value="ECO:0007669"/>
    <property type="project" value="UniProtKB-UniRule"/>
</dbReference>
<feature type="compositionally biased region" description="Pro residues" evidence="8">
    <location>
        <begin position="458"/>
        <end position="469"/>
    </location>
</feature>
<evidence type="ECO:0000256" key="5">
    <source>
        <dbReference type="ARBA" id="ARBA00022777"/>
    </source>
</evidence>
<accession>A0A4R5BW96</accession>
<keyword evidence="4 7" id="KW-0547">Nucleotide-binding</keyword>
<dbReference type="InterPro" id="IPR008271">
    <property type="entry name" value="Ser/Thr_kinase_AS"/>
</dbReference>
<dbReference type="CDD" id="cd14014">
    <property type="entry name" value="STKc_PknB_like"/>
    <property type="match status" value="1"/>
</dbReference>
<evidence type="ECO:0000256" key="7">
    <source>
        <dbReference type="PROSITE-ProRule" id="PRU10141"/>
    </source>
</evidence>
<dbReference type="SUPFAM" id="SSF56112">
    <property type="entry name" value="Protein kinase-like (PK-like)"/>
    <property type="match status" value="1"/>
</dbReference>
<dbReference type="AlphaFoldDB" id="A0A4R5BW96"/>
<dbReference type="EMBL" id="SMLA01000016">
    <property type="protein sequence ID" value="TDD88562.1"/>
    <property type="molecule type" value="Genomic_DNA"/>
</dbReference>
<evidence type="ECO:0000313" key="10">
    <source>
        <dbReference type="EMBL" id="TDD88562.1"/>
    </source>
</evidence>
<dbReference type="InterPro" id="IPR000719">
    <property type="entry name" value="Prot_kinase_dom"/>
</dbReference>
<feature type="binding site" evidence="7">
    <location>
        <position position="41"/>
    </location>
    <ligand>
        <name>ATP</name>
        <dbReference type="ChEBI" id="CHEBI:30616"/>
    </ligand>
</feature>
<dbReference type="InterPro" id="IPR017441">
    <property type="entry name" value="Protein_kinase_ATP_BS"/>
</dbReference>
<feature type="region of interest" description="Disordered" evidence="8">
    <location>
        <begin position="452"/>
        <end position="502"/>
    </location>
</feature>
<evidence type="ECO:0000313" key="11">
    <source>
        <dbReference type="Proteomes" id="UP000294723"/>
    </source>
</evidence>
<dbReference type="Gene3D" id="3.30.200.20">
    <property type="entry name" value="Phosphorylase Kinase, domain 1"/>
    <property type="match status" value="1"/>
</dbReference>
<evidence type="ECO:0000259" key="9">
    <source>
        <dbReference type="PROSITE" id="PS50011"/>
    </source>
</evidence>
<sequence>MAEVGALLADRYRLERRLGSGGMGVVWLATDELLGRPVAVKQLNPSAVSSPELVEEARQRAMREGRIAARLHHPNAVAVHDVIEQDGFPVLIMEYLPSRSLAEVLETKGRMTPGAVASMGAQTAAALDAAHAAGITHRDMKPGNILLSDDGTAKITDFGISHAVDDVAVTQTGIIAGTPAYLSPEVARGQAPTPASDVYSLGATLYAAVEGVPPFGADAENSIALLHEVAAGEIRPPQLAGVLAPVLTRMLHVDPARRPTPAQASEAMQAVVSGAPSPLPPVTDPEITQPVARVPAGSPSQGTRLTNAPVPAQRPARSRRWLYAAAGAASVVLVLLAFLLPSGEQEQPVEQSATAAELERVVSDYYALLPEHPANAWTRLGTGLQAQGRAGYEGFWSSVADVRVIEPPRTSAPNTVLVGVELLMADGVRVTEHHQLGLRGARQPLIVSDAVLNSSTSTPPPPPPPPPPARTERPEPPGKEKKEENKGNEDRKGEEDKKGEDS</sequence>
<dbReference type="Pfam" id="PF00069">
    <property type="entry name" value="Pkinase"/>
    <property type="match status" value="1"/>
</dbReference>
<feature type="domain" description="Protein kinase" evidence="9">
    <location>
        <begin position="12"/>
        <end position="272"/>
    </location>
</feature>
<dbReference type="GO" id="GO:0004674">
    <property type="term" value="F:protein serine/threonine kinase activity"/>
    <property type="evidence" value="ECO:0007669"/>
    <property type="project" value="UniProtKB-KW"/>
</dbReference>
<reference evidence="10 11" key="1">
    <citation type="submission" date="2019-03" db="EMBL/GenBank/DDBJ databases">
        <title>Draft genome sequences of novel Actinobacteria.</title>
        <authorList>
            <person name="Sahin N."/>
            <person name="Ay H."/>
            <person name="Saygin H."/>
        </authorList>
    </citation>
    <scope>NUCLEOTIDE SEQUENCE [LARGE SCALE GENOMIC DNA]</scope>
    <source>
        <strain evidence="10 11">5K548</strain>
    </source>
</reference>
<dbReference type="Proteomes" id="UP000294723">
    <property type="component" value="Unassembled WGS sequence"/>
</dbReference>
<gene>
    <name evidence="10" type="ORF">E1202_13370</name>
</gene>
<protein>
    <recommendedName>
        <fullName evidence="1">non-specific serine/threonine protein kinase</fullName>
        <ecNumber evidence="1">2.7.11.1</ecNumber>
    </recommendedName>
</protein>
<evidence type="ECO:0000256" key="8">
    <source>
        <dbReference type="SAM" id="MobiDB-lite"/>
    </source>
</evidence>
<dbReference type="PANTHER" id="PTHR43289:SF6">
    <property type="entry name" value="SERINE_THREONINE-PROTEIN KINASE NEKL-3"/>
    <property type="match status" value="1"/>
</dbReference>
<name>A0A4R5BW96_9PSEU</name>
<evidence type="ECO:0000256" key="3">
    <source>
        <dbReference type="ARBA" id="ARBA00022679"/>
    </source>
</evidence>